<dbReference type="EMBL" id="JANBPU010000019">
    <property type="protein sequence ID" value="KAJ1919971.1"/>
    <property type="molecule type" value="Genomic_DNA"/>
</dbReference>
<keyword evidence="3 5" id="KW-0863">Zinc-finger</keyword>
<keyword evidence="6" id="KW-0507">mRNA processing</keyword>
<comment type="similarity">
    <text evidence="1 6">Belongs to the CWC24 family.</text>
</comment>
<dbReference type="AlphaFoldDB" id="A0A9W7ZZP7"/>
<evidence type="ECO:0000259" key="8">
    <source>
        <dbReference type="PROSITE" id="PS50103"/>
    </source>
</evidence>
<evidence type="ECO:0000313" key="10">
    <source>
        <dbReference type="Proteomes" id="UP001150538"/>
    </source>
</evidence>
<protein>
    <recommendedName>
        <fullName evidence="6">Pre-mRNA-splicing factor CWC24</fullName>
    </recommendedName>
</protein>
<feature type="region of interest" description="Disordered" evidence="7">
    <location>
        <begin position="1"/>
        <end position="158"/>
    </location>
</feature>
<evidence type="ECO:0000256" key="4">
    <source>
        <dbReference type="ARBA" id="ARBA00022833"/>
    </source>
</evidence>
<dbReference type="GO" id="GO:0016746">
    <property type="term" value="F:acyltransferase activity"/>
    <property type="evidence" value="ECO:0007669"/>
    <property type="project" value="UniProtKB-KW"/>
</dbReference>
<comment type="subunit">
    <text evidence="6">Associated with the spliceosome.</text>
</comment>
<proteinExistence type="inferred from homology"/>
<feature type="compositionally biased region" description="Basic residues" evidence="7">
    <location>
        <begin position="9"/>
        <end position="19"/>
    </location>
</feature>
<sequence length="284" mass="32206">MSEVTTKPLFKKSKRKSTLRQKQTASSKIEEESGKHNDSLADAQSDEDLSRDETQNSDNDEDTATSTGPIFKKRRRGIVSGSDRKKSNIGDTKVEYKVEDETKHYIKGKDATREAEWDTQKDRDGQAILEKKVKAQQNNSNNANSDGGRSDEYKGQASYKTFIKPEDSKFGNAASAKNRTGPIRAPSHLRSTTVFDYQPDICKDYKETGFCGYGDSCIYMHDRGDYKSGWQLEKEWEERQKNGGRADDPSLYEIQSEDEDDSDDELPFACLICRNEFVNPVETK</sequence>
<dbReference type="SUPFAM" id="SSF90229">
    <property type="entry name" value="CCCH zinc finger"/>
    <property type="match status" value="1"/>
</dbReference>
<dbReference type="GO" id="GO:0008270">
    <property type="term" value="F:zinc ion binding"/>
    <property type="evidence" value="ECO:0007669"/>
    <property type="project" value="UniProtKB-KW"/>
</dbReference>
<keyword evidence="6" id="KW-0508">mRNA splicing</keyword>
<keyword evidence="6" id="KW-0747">Spliceosome</keyword>
<feature type="zinc finger region" description="C3H1-type" evidence="5">
    <location>
        <begin position="196"/>
        <end position="224"/>
    </location>
</feature>
<evidence type="ECO:0000256" key="2">
    <source>
        <dbReference type="ARBA" id="ARBA00022723"/>
    </source>
</evidence>
<dbReference type="OrthoDB" id="25761at2759"/>
<gene>
    <name evidence="9" type="primary">CWC24</name>
    <name evidence="9" type="ORF">H4219_001632</name>
</gene>
<dbReference type="GO" id="GO:0006397">
    <property type="term" value="P:mRNA processing"/>
    <property type="evidence" value="ECO:0007669"/>
    <property type="project" value="UniProtKB-KW"/>
</dbReference>
<keyword evidence="10" id="KW-1185">Reference proteome</keyword>
<dbReference type="Gene3D" id="4.10.1000.10">
    <property type="entry name" value="Zinc finger, CCCH-type"/>
    <property type="match status" value="1"/>
</dbReference>
<comment type="caution">
    <text evidence="9">The sequence shown here is derived from an EMBL/GenBank/DDBJ whole genome shotgun (WGS) entry which is preliminary data.</text>
</comment>
<feature type="region of interest" description="Disordered" evidence="7">
    <location>
        <begin position="236"/>
        <end position="263"/>
    </location>
</feature>
<keyword evidence="2 5" id="KW-0479">Metal-binding</keyword>
<dbReference type="InterPro" id="IPR036855">
    <property type="entry name" value="Znf_CCCH_sf"/>
</dbReference>
<keyword evidence="6" id="KW-0238">DNA-binding</keyword>
<keyword evidence="9" id="KW-0012">Acyltransferase</keyword>
<feature type="compositionally biased region" description="Low complexity" evidence="7">
    <location>
        <begin position="135"/>
        <end position="145"/>
    </location>
</feature>
<feature type="compositionally biased region" description="Basic and acidic residues" evidence="7">
    <location>
        <begin position="82"/>
        <end position="133"/>
    </location>
</feature>
<accession>A0A9W7ZZP7</accession>
<dbReference type="Proteomes" id="UP001150538">
    <property type="component" value="Unassembled WGS sequence"/>
</dbReference>
<dbReference type="InterPro" id="IPR000571">
    <property type="entry name" value="Znf_CCCH"/>
</dbReference>
<evidence type="ECO:0000256" key="3">
    <source>
        <dbReference type="ARBA" id="ARBA00022771"/>
    </source>
</evidence>
<evidence type="ECO:0000256" key="5">
    <source>
        <dbReference type="PROSITE-ProRule" id="PRU00723"/>
    </source>
</evidence>
<feature type="domain" description="C3H1-type" evidence="8">
    <location>
        <begin position="196"/>
        <end position="224"/>
    </location>
</feature>
<keyword evidence="4 5" id="KW-0862">Zinc</keyword>
<evidence type="ECO:0000256" key="6">
    <source>
        <dbReference type="RuleBase" id="RU367110"/>
    </source>
</evidence>
<keyword evidence="6" id="KW-0539">Nucleus</keyword>
<dbReference type="SMART" id="SM00356">
    <property type="entry name" value="ZnF_C3H1"/>
    <property type="match status" value="1"/>
</dbReference>
<dbReference type="GO" id="GO:0034247">
    <property type="term" value="P:snoRNA splicing"/>
    <property type="evidence" value="ECO:0007669"/>
    <property type="project" value="TreeGrafter"/>
</dbReference>
<feature type="compositionally biased region" description="Basic and acidic residues" evidence="7">
    <location>
        <begin position="236"/>
        <end position="248"/>
    </location>
</feature>
<dbReference type="GO" id="GO:0005684">
    <property type="term" value="C:U2-type spliceosomal complex"/>
    <property type="evidence" value="ECO:0007669"/>
    <property type="project" value="TreeGrafter"/>
</dbReference>
<name>A0A9W7ZZP7_9FUNG</name>
<evidence type="ECO:0000313" key="9">
    <source>
        <dbReference type="EMBL" id="KAJ1919971.1"/>
    </source>
</evidence>
<feature type="compositionally biased region" description="Basic and acidic residues" evidence="7">
    <location>
        <begin position="28"/>
        <end position="39"/>
    </location>
</feature>
<dbReference type="PANTHER" id="PTHR12930:SF0">
    <property type="entry name" value="RING FINGER PROTEIN 113B"/>
    <property type="match status" value="1"/>
</dbReference>
<evidence type="ECO:0000256" key="1">
    <source>
        <dbReference type="ARBA" id="ARBA00009161"/>
    </source>
</evidence>
<evidence type="ECO:0000256" key="7">
    <source>
        <dbReference type="SAM" id="MobiDB-lite"/>
    </source>
</evidence>
<reference evidence="9" key="1">
    <citation type="submission" date="2022-07" db="EMBL/GenBank/DDBJ databases">
        <title>Phylogenomic reconstructions and comparative analyses of Kickxellomycotina fungi.</title>
        <authorList>
            <person name="Reynolds N.K."/>
            <person name="Stajich J.E."/>
            <person name="Barry K."/>
            <person name="Grigoriev I.V."/>
            <person name="Crous P."/>
            <person name="Smith M.E."/>
        </authorList>
    </citation>
    <scope>NUCLEOTIDE SEQUENCE</scope>
    <source>
        <strain evidence="9">NBRC 100468</strain>
    </source>
</reference>
<dbReference type="InterPro" id="IPR039971">
    <property type="entry name" value="CWC24-like"/>
</dbReference>
<organism evidence="9 10">
    <name type="scientific">Mycoemilia scoparia</name>
    <dbReference type="NCBI Taxonomy" id="417184"/>
    <lineage>
        <taxon>Eukaryota</taxon>
        <taxon>Fungi</taxon>
        <taxon>Fungi incertae sedis</taxon>
        <taxon>Zoopagomycota</taxon>
        <taxon>Kickxellomycotina</taxon>
        <taxon>Kickxellomycetes</taxon>
        <taxon>Kickxellales</taxon>
        <taxon>Kickxellaceae</taxon>
        <taxon>Mycoemilia</taxon>
    </lineage>
</organism>
<dbReference type="GO" id="GO:0003677">
    <property type="term" value="F:DNA binding"/>
    <property type="evidence" value="ECO:0007669"/>
    <property type="project" value="UniProtKB-UniRule"/>
</dbReference>
<keyword evidence="9" id="KW-0808">Transferase</keyword>
<dbReference type="PROSITE" id="PS50103">
    <property type="entry name" value="ZF_C3H1"/>
    <property type="match status" value="1"/>
</dbReference>
<dbReference type="Pfam" id="PF00642">
    <property type="entry name" value="zf-CCCH"/>
    <property type="match status" value="1"/>
</dbReference>
<comment type="function">
    <text evidence="6">Involved in pre-mRNA splicing.</text>
</comment>
<comment type="subcellular location">
    <subcellularLocation>
        <location evidence="6">Nucleus</location>
    </subcellularLocation>
</comment>
<dbReference type="PANTHER" id="PTHR12930">
    <property type="entry name" value="ZINC FINGER PROTEIN 183"/>
    <property type="match status" value="1"/>
</dbReference>